<dbReference type="Proteomes" id="UP000290365">
    <property type="component" value="Chromosome"/>
</dbReference>
<evidence type="ECO:0000313" key="2">
    <source>
        <dbReference type="Proteomes" id="UP000290365"/>
    </source>
</evidence>
<dbReference type="Gene3D" id="2.60.120.560">
    <property type="entry name" value="Exo-inulinase, domain 1"/>
    <property type="match status" value="1"/>
</dbReference>
<dbReference type="KEGG" id="kbs:EPA93_18835"/>
<gene>
    <name evidence="1" type="ORF">EPA93_18835</name>
</gene>
<protein>
    <submittedName>
        <fullName evidence="1">Uncharacterized protein</fullName>
    </submittedName>
</protein>
<accession>A0A4P6JR66</accession>
<reference evidence="1 2" key="1">
    <citation type="submission" date="2019-01" db="EMBL/GenBank/DDBJ databases">
        <title>Ktedonosporobacter rubrisoli SCAWS-G2.</title>
        <authorList>
            <person name="Huang Y."/>
            <person name="Yan B."/>
        </authorList>
    </citation>
    <scope>NUCLEOTIDE SEQUENCE [LARGE SCALE GENOMIC DNA]</scope>
    <source>
        <strain evidence="1 2">SCAWS-G2</strain>
    </source>
</reference>
<dbReference type="EMBL" id="CP035758">
    <property type="protein sequence ID" value="QBD77939.1"/>
    <property type="molecule type" value="Genomic_DNA"/>
</dbReference>
<sequence length="59" mass="6115">MHTPTTVDIAVNGQQFSFYANGRALSSITDSTYTSGTVGIAVGQNASIVASNFALYQVA</sequence>
<organism evidence="1 2">
    <name type="scientific">Ktedonosporobacter rubrisoli</name>
    <dbReference type="NCBI Taxonomy" id="2509675"/>
    <lineage>
        <taxon>Bacteria</taxon>
        <taxon>Bacillati</taxon>
        <taxon>Chloroflexota</taxon>
        <taxon>Ktedonobacteria</taxon>
        <taxon>Ktedonobacterales</taxon>
        <taxon>Ktedonosporobacteraceae</taxon>
        <taxon>Ktedonosporobacter</taxon>
    </lineage>
</organism>
<evidence type="ECO:0000313" key="1">
    <source>
        <dbReference type="EMBL" id="QBD77939.1"/>
    </source>
</evidence>
<name>A0A4P6JR66_KTERU</name>
<keyword evidence="2" id="KW-1185">Reference proteome</keyword>
<dbReference type="RefSeq" id="WP_129888992.1">
    <property type="nucleotide sequence ID" value="NZ_CP035758.1"/>
</dbReference>
<dbReference type="AlphaFoldDB" id="A0A4P6JR66"/>
<proteinExistence type="predicted"/>